<feature type="compositionally biased region" description="Basic residues" evidence="1">
    <location>
        <begin position="1"/>
        <end position="13"/>
    </location>
</feature>
<comment type="caution">
    <text evidence="2">The sequence shown here is derived from an EMBL/GenBank/DDBJ whole genome shotgun (WGS) entry which is preliminary data.</text>
</comment>
<dbReference type="EMBL" id="AMWN01000002">
    <property type="protein sequence ID" value="EXJ94843.1"/>
    <property type="molecule type" value="Genomic_DNA"/>
</dbReference>
<sequence length="124" mass="13597">MQRKLTARTRKAERKADQERARKRKAEKKMRKAARKRSLSYYGGGLAWGFDPNAGMLHSGRDHAIAADGASQPVSNAGSGLDASDLKPVRGHTWGIHYGKTGMHVQVHDQDFHGSRECSGKVGT</sequence>
<dbReference type="RefSeq" id="XP_007722337.1">
    <property type="nucleotide sequence ID" value="XM_007724147.1"/>
</dbReference>
<dbReference type="OrthoDB" id="4119920at2759"/>
<evidence type="ECO:0000313" key="3">
    <source>
        <dbReference type="Proteomes" id="UP000019484"/>
    </source>
</evidence>
<proteinExistence type="predicted"/>
<dbReference type="Proteomes" id="UP000019484">
    <property type="component" value="Unassembled WGS sequence"/>
</dbReference>
<evidence type="ECO:0000313" key="2">
    <source>
        <dbReference type="EMBL" id="EXJ94843.1"/>
    </source>
</evidence>
<feature type="region of interest" description="Disordered" evidence="1">
    <location>
        <begin position="1"/>
        <end position="35"/>
    </location>
</feature>
<gene>
    <name evidence="2" type="ORF">A1O1_03241</name>
</gene>
<dbReference type="AlphaFoldDB" id="W9YQQ1"/>
<protein>
    <submittedName>
        <fullName evidence="2">Uncharacterized protein</fullName>
    </submittedName>
</protein>
<dbReference type="GeneID" id="19158136"/>
<reference evidence="2 3" key="1">
    <citation type="submission" date="2013-03" db="EMBL/GenBank/DDBJ databases">
        <title>The Genome Sequence of Capronia coronata CBS 617.96.</title>
        <authorList>
            <consortium name="The Broad Institute Genomics Platform"/>
            <person name="Cuomo C."/>
            <person name="de Hoog S."/>
            <person name="Gorbushina A."/>
            <person name="Walker B."/>
            <person name="Young S.K."/>
            <person name="Zeng Q."/>
            <person name="Gargeya S."/>
            <person name="Fitzgerald M."/>
            <person name="Haas B."/>
            <person name="Abouelleil A."/>
            <person name="Allen A.W."/>
            <person name="Alvarado L."/>
            <person name="Arachchi H.M."/>
            <person name="Berlin A.M."/>
            <person name="Chapman S.B."/>
            <person name="Gainer-Dewar J."/>
            <person name="Goldberg J."/>
            <person name="Griggs A."/>
            <person name="Gujja S."/>
            <person name="Hansen M."/>
            <person name="Howarth C."/>
            <person name="Imamovic A."/>
            <person name="Ireland A."/>
            <person name="Larimer J."/>
            <person name="McCowan C."/>
            <person name="Murphy C."/>
            <person name="Pearson M."/>
            <person name="Poon T.W."/>
            <person name="Priest M."/>
            <person name="Roberts A."/>
            <person name="Saif S."/>
            <person name="Shea T."/>
            <person name="Sisk P."/>
            <person name="Sykes S."/>
            <person name="Wortman J."/>
            <person name="Nusbaum C."/>
            <person name="Birren B."/>
        </authorList>
    </citation>
    <scope>NUCLEOTIDE SEQUENCE [LARGE SCALE GENOMIC DNA]</scope>
    <source>
        <strain evidence="2 3">CBS 617.96</strain>
    </source>
</reference>
<feature type="compositionally biased region" description="Basic residues" evidence="1">
    <location>
        <begin position="21"/>
        <end position="35"/>
    </location>
</feature>
<keyword evidence="3" id="KW-1185">Reference proteome</keyword>
<name>W9YQQ1_9EURO</name>
<accession>W9YQQ1</accession>
<organism evidence="2 3">
    <name type="scientific">Capronia coronata CBS 617.96</name>
    <dbReference type="NCBI Taxonomy" id="1182541"/>
    <lineage>
        <taxon>Eukaryota</taxon>
        <taxon>Fungi</taxon>
        <taxon>Dikarya</taxon>
        <taxon>Ascomycota</taxon>
        <taxon>Pezizomycotina</taxon>
        <taxon>Eurotiomycetes</taxon>
        <taxon>Chaetothyriomycetidae</taxon>
        <taxon>Chaetothyriales</taxon>
        <taxon>Herpotrichiellaceae</taxon>
        <taxon>Capronia</taxon>
    </lineage>
</organism>
<dbReference type="HOGENOM" id="CLU_2003630_0_0_1"/>
<evidence type="ECO:0000256" key="1">
    <source>
        <dbReference type="SAM" id="MobiDB-lite"/>
    </source>
</evidence>